<feature type="transmembrane region" description="Helical" evidence="1">
    <location>
        <begin position="12"/>
        <end position="31"/>
    </location>
</feature>
<proteinExistence type="predicted"/>
<evidence type="ECO:0000256" key="1">
    <source>
        <dbReference type="SAM" id="Phobius"/>
    </source>
</evidence>
<evidence type="ECO:0000313" key="3">
    <source>
        <dbReference type="Proteomes" id="UP000321807"/>
    </source>
</evidence>
<accession>A0A5B9E5Y5</accession>
<feature type="transmembrane region" description="Helical" evidence="1">
    <location>
        <begin position="74"/>
        <end position="100"/>
    </location>
</feature>
<sequence length="203" mass="21985">MSRLTQKQYQRHAMLAGAAYIAAMLLVWPLARTAVGLPLKVVLAMLPLLPMFYLIGLLAWRIRDSDELEQRMHLVALGVTGAVVAASSMVGGFLAAAKIVPLDGSILIMVFPLMASCYGVTRWWVARRYGVSVTCDDAGSVPVYLRFLLMALVMGLVALFAHYRQNDEGMGTALGVAAVFAVAGVVFGVRRWLSSRQGAPDDQ</sequence>
<dbReference type="RefSeq" id="WP_147628330.1">
    <property type="nucleotide sequence ID" value="NZ_CP042807.1"/>
</dbReference>
<organism evidence="2 3">
    <name type="scientific">Rhodanobacter glycinis</name>
    <dbReference type="NCBI Taxonomy" id="582702"/>
    <lineage>
        <taxon>Bacteria</taxon>
        <taxon>Pseudomonadati</taxon>
        <taxon>Pseudomonadota</taxon>
        <taxon>Gammaproteobacteria</taxon>
        <taxon>Lysobacterales</taxon>
        <taxon>Rhodanobacteraceae</taxon>
        <taxon>Rhodanobacter</taxon>
    </lineage>
</organism>
<reference evidence="2 3" key="1">
    <citation type="submission" date="2019-08" db="EMBL/GenBank/DDBJ databases">
        <title>Complete genome sequence of Rhodanobacter glycinis strain T01E-68 isolated from tomato root.</title>
        <authorList>
            <person name="Weon H.-Y."/>
            <person name="Lee S.A."/>
        </authorList>
    </citation>
    <scope>NUCLEOTIDE SEQUENCE [LARGE SCALE GENOMIC DNA]</scope>
    <source>
        <strain evidence="2 3">T01E-68</strain>
    </source>
</reference>
<dbReference type="AlphaFoldDB" id="A0A5B9E5Y5"/>
<gene>
    <name evidence="2" type="ORF">CS053_17280</name>
</gene>
<dbReference type="EMBL" id="CP042807">
    <property type="protein sequence ID" value="QEE26060.1"/>
    <property type="molecule type" value="Genomic_DNA"/>
</dbReference>
<feature type="transmembrane region" description="Helical" evidence="1">
    <location>
        <begin position="37"/>
        <end position="62"/>
    </location>
</feature>
<dbReference type="Proteomes" id="UP000321807">
    <property type="component" value="Chromosome"/>
</dbReference>
<evidence type="ECO:0000313" key="2">
    <source>
        <dbReference type="EMBL" id="QEE26060.1"/>
    </source>
</evidence>
<feature type="transmembrane region" description="Helical" evidence="1">
    <location>
        <begin position="169"/>
        <end position="189"/>
    </location>
</feature>
<protein>
    <recommendedName>
        <fullName evidence="4">DUF1453 domain-containing protein</fullName>
    </recommendedName>
</protein>
<dbReference type="KEGG" id="rgl:CS053_17280"/>
<feature type="transmembrane region" description="Helical" evidence="1">
    <location>
        <begin position="106"/>
        <end position="125"/>
    </location>
</feature>
<feature type="transmembrane region" description="Helical" evidence="1">
    <location>
        <begin position="145"/>
        <end position="163"/>
    </location>
</feature>
<keyword evidence="1" id="KW-0472">Membrane</keyword>
<keyword evidence="1" id="KW-0812">Transmembrane</keyword>
<name>A0A5B9E5Y5_9GAMM</name>
<keyword evidence="1" id="KW-1133">Transmembrane helix</keyword>
<evidence type="ECO:0008006" key="4">
    <source>
        <dbReference type="Google" id="ProtNLM"/>
    </source>
</evidence>